<dbReference type="PANTHER" id="PTHR33096:SF1">
    <property type="entry name" value="CXC1-LIKE CYSTEINE CLUSTER ASSOCIATED WITH KDZ TRANSPOSASES DOMAIN-CONTAINING PROTEIN"/>
    <property type="match status" value="1"/>
</dbReference>
<keyword evidence="2" id="KW-0645">Protease</keyword>
<evidence type="ECO:0000259" key="5">
    <source>
        <dbReference type="PROSITE" id="PS50600"/>
    </source>
</evidence>
<dbReference type="InParanoid" id="A0A369KFV0"/>
<feature type="region of interest" description="Disordered" evidence="4">
    <location>
        <begin position="1049"/>
        <end position="1156"/>
    </location>
</feature>
<keyword evidence="3" id="KW-0378">Hydrolase</keyword>
<feature type="compositionally biased region" description="Polar residues" evidence="4">
    <location>
        <begin position="359"/>
        <end position="369"/>
    </location>
</feature>
<dbReference type="OrthoDB" id="3253684at2759"/>
<evidence type="ECO:0000313" key="6">
    <source>
        <dbReference type="EMBL" id="RDB29776.1"/>
    </source>
</evidence>
<dbReference type="GO" id="GO:0008234">
    <property type="term" value="F:cysteine-type peptidase activity"/>
    <property type="evidence" value="ECO:0007669"/>
    <property type="project" value="InterPro"/>
</dbReference>
<dbReference type="PROSITE" id="PS50600">
    <property type="entry name" value="ULP_PROTEASE"/>
    <property type="match status" value="1"/>
</dbReference>
<comment type="caution">
    <text evidence="6">The sequence shown here is derived from an EMBL/GenBank/DDBJ whole genome shotgun (WGS) entry which is preliminary data.</text>
</comment>
<feature type="region of interest" description="Disordered" evidence="4">
    <location>
        <begin position="84"/>
        <end position="130"/>
    </location>
</feature>
<evidence type="ECO:0000256" key="2">
    <source>
        <dbReference type="ARBA" id="ARBA00022670"/>
    </source>
</evidence>
<feature type="compositionally biased region" description="Polar residues" evidence="4">
    <location>
        <begin position="102"/>
        <end position="111"/>
    </location>
</feature>
<feature type="compositionally biased region" description="Polar residues" evidence="4">
    <location>
        <begin position="1060"/>
        <end position="1094"/>
    </location>
</feature>
<protein>
    <recommendedName>
        <fullName evidence="5">Ubiquitin-like protease family profile domain-containing protein</fullName>
    </recommendedName>
</protein>
<feature type="region of interest" description="Disordered" evidence="4">
    <location>
        <begin position="359"/>
        <end position="387"/>
    </location>
</feature>
<accession>A0A369KFV0</accession>
<dbReference type="EMBL" id="LUEZ02000009">
    <property type="protein sequence ID" value="RDB29776.1"/>
    <property type="molecule type" value="Genomic_DNA"/>
</dbReference>
<dbReference type="Pfam" id="PF02902">
    <property type="entry name" value="Peptidase_C48"/>
    <property type="match status" value="1"/>
</dbReference>
<evidence type="ECO:0000256" key="4">
    <source>
        <dbReference type="SAM" id="MobiDB-lite"/>
    </source>
</evidence>
<feature type="domain" description="Ubiquitin-like protease family profile" evidence="5">
    <location>
        <begin position="1194"/>
        <end position="1374"/>
    </location>
</feature>
<name>A0A369KFV0_HYPMA</name>
<organism evidence="6 7">
    <name type="scientific">Hypsizygus marmoreus</name>
    <name type="common">White beech mushroom</name>
    <name type="synonym">Agaricus marmoreus</name>
    <dbReference type="NCBI Taxonomy" id="39966"/>
    <lineage>
        <taxon>Eukaryota</taxon>
        <taxon>Fungi</taxon>
        <taxon>Dikarya</taxon>
        <taxon>Basidiomycota</taxon>
        <taxon>Agaricomycotina</taxon>
        <taxon>Agaricomycetes</taxon>
        <taxon>Agaricomycetidae</taxon>
        <taxon>Agaricales</taxon>
        <taxon>Tricholomatineae</taxon>
        <taxon>Lyophyllaceae</taxon>
        <taxon>Hypsizygus</taxon>
    </lineage>
</organism>
<dbReference type="PANTHER" id="PTHR33096">
    <property type="entry name" value="CXC2 DOMAIN-CONTAINING PROTEIN"/>
    <property type="match status" value="1"/>
</dbReference>
<dbReference type="STRING" id="39966.A0A369KFV0"/>
<evidence type="ECO:0000313" key="7">
    <source>
        <dbReference type="Proteomes" id="UP000076154"/>
    </source>
</evidence>
<dbReference type="Pfam" id="PF18758">
    <property type="entry name" value="KDZ"/>
    <property type="match status" value="1"/>
</dbReference>
<feature type="region of interest" description="Disordered" evidence="4">
    <location>
        <begin position="1"/>
        <end position="46"/>
    </location>
</feature>
<dbReference type="Proteomes" id="UP000076154">
    <property type="component" value="Unassembled WGS sequence"/>
</dbReference>
<dbReference type="InterPro" id="IPR038765">
    <property type="entry name" value="Papain-like_cys_pep_sf"/>
</dbReference>
<comment type="similarity">
    <text evidence="1">Belongs to the peptidase C48 family.</text>
</comment>
<dbReference type="GO" id="GO:0006508">
    <property type="term" value="P:proteolysis"/>
    <property type="evidence" value="ECO:0007669"/>
    <property type="project" value="UniProtKB-KW"/>
</dbReference>
<dbReference type="GO" id="GO:0019783">
    <property type="term" value="F:ubiquitin-like protein peptidase activity"/>
    <property type="evidence" value="ECO:0007669"/>
    <property type="project" value="UniProtKB-ARBA"/>
</dbReference>
<dbReference type="InterPro" id="IPR040521">
    <property type="entry name" value="KDZ"/>
</dbReference>
<keyword evidence="7" id="KW-1185">Reference proteome</keyword>
<proteinExistence type="inferred from homology"/>
<evidence type="ECO:0000256" key="1">
    <source>
        <dbReference type="ARBA" id="ARBA00005234"/>
    </source>
</evidence>
<gene>
    <name evidence="6" type="ORF">Hypma_013855</name>
</gene>
<reference evidence="6" key="1">
    <citation type="submission" date="2018-04" db="EMBL/GenBank/DDBJ databases">
        <title>Whole genome sequencing of Hypsizygus marmoreus.</title>
        <authorList>
            <person name="Choi I.-G."/>
            <person name="Min B."/>
            <person name="Kim J.-G."/>
            <person name="Kim S."/>
            <person name="Oh Y.-L."/>
            <person name="Kong W.-S."/>
            <person name="Park H."/>
            <person name="Jeong J."/>
            <person name="Song E.-S."/>
        </authorList>
    </citation>
    <scope>NUCLEOTIDE SEQUENCE [LARGE SCALE GENOMIC DNA]</scope>
    <source>
        <strain evidence="6">51987-8</strain>
    </source>
</reference>
<dbReference type="InterPro" id="IPR003653">
    <property type="entry name" value="Peptidase_C48_C"/>
</dbReference>
<evidence type="ECO:0000256" key="3">
    <source>
        <dbReference type="ARBA" id="ARBA00022801"/>
    </source>
</evidence>
<dbReference type="SUPFAM" id="SSF54001">
    <property type="entry name" value="Cysteine proteinases"/>
    <property type="match status" value="1"/>
</dbReference>
<sequence>MSTRPGARREQPCTGGLGRQFTTPPKRRDPKKTQDKVIPGGHIDKRRRLEESLAALKAKARKPTVAESDASPVIALPEATLNDPFFSGANLATQDDGGMELNQENATSPQITEDRDDISESPNKRRTVPDQNAYTLYDRWSQVLPDLVEPLLTYIARTSGKRLESTPNKLRSHCRQASCKVQVSHITCLHFDHFDVVEVHGCACQSVIQVLIANGLFPTAPIHPRQAVAVGVLDLYQALFERSCDAINAMAAALNAFYTRRGFVLLNVKGQPIKDPFRRGLGYAVQWYDNLLIKISRRVDDALLAAGNHILLSKLRDEPSTDATLAHQTPSLVPPLAPLVITPNMPPCDVTPVTATTIESPTHAPQTPTTKPPISKTRTLPNGKTAPALTPGKCARILEQRCPACFGGTLFGRNFRDEGGDIAVSLDGNFNHRHLRTAGDSPKFYDPTYMIPKEEVDRIGDHIETLRKKPPKPYTPKVPDEAVDDCQNSYTAGNGANSKTNMEKFDDGGLMAITCRHDIPLFFANIDTPGEQQKYAVALISRLFALLPPDATVAALYDVGCVLDRSLQTYDFLPIDYTSRLQIATAAMHAYGHDWACQLVYNPRLRPGLGLSDGEGVERLWSRFRKLIGITRSSARSRRIWLIDRQAAAIGAELRDDLGDWIRRRLTKGVHAQGAKAQATLDTCGVPIPELRRQWVMQQESQLSLRAHAPARLKKELDTVLNLQGDLDAVDVAIQATHSVLSQCSPSKESLKLIKTLQTSHDDLQEQVETLYASLNVQDSFPELEGVDLEFIRTLILARDLKINIRKRCIGSFFEWDKLDQAVGGRDQSIGTKLHQHTRKAISKRKPALMNSIRKFNKYCEKLAELHQPEWSIPLPEPLPTQLSPLRDCHHLMQDVWIAPTTGEVPRWLEDLDVREGIRAMLKLDRCQEELRRLGMEADNICRWFGNELCAVEVAIGMPDNLSIKTQLLQYRQHLLYLKPRWTNAMASEARFDSHVAHAQQLSQSLSNPSTEPSTELNWLAASPSNYGISQHLVNPTHFRAFRHFGTTQDINHHSPSAPPQDTSGPSQPPTEITRSITTRRATPGSSQISQSSNPDDESDDELEFVGEGIDPSLPTSEEVLLGDYYSHTGELDEDPTAGRYPNYTEGAPLDIQRTPPEHLRVDPSIETALDFQHVGDSSSSLAARALHRGARVIVFDKRELEILSHPTARLNDVCLNGGAALLQDFLSHPSHESSRYSQSCAIFTTFDLNMVRCVASYDQMWRRTSASMYWLRDVWILPIHRRSPSEHWVLCVIYPEQRRLHLFDSLAENWHWKHEVPSIMNLITSLVINANRHGHHLPVVVEEGWTAVPLTVRPVQTNGYDCGLWVLAAIAGVLRGYHAPRPDERVMQVLRDILRRRILGLPLYRPLT</sequence>
<feature type="compositionally biased region" description="Acidic residues" evidence="4">
    <location>
        <begin position="1095"/>
        <end position="1105"/>
    </location>
</feature>
<dbReference type="Gene3D" id="3.40.395.10">
    <property type="entry name" value="Adenoviral Proteinase, Chain A"/>
    <property type="match status" value="1"/>
</dbReference>